<dbReference type="EMBL" id="VIGI01000006">
    <property type="protein sequence ID" value="KAB8298950.1"/>
    <property type="molecule type" value="Genomic_DNA"/>
</dbReference>
<evidence type="ECO:0000256" key="2">
    <source>
        <dbReference type="ARBA" id="ARBA00012423"/>
    </source>
</evidence>
<keyword evidence="6" id="KW-0276">Fatty acid metabolism</keyword>
<comment type="similarity">
    <text evidence="1">Belongs to the AB hydrolase superfamily. AB hydrolase 2 family.</text>
</comment>
<dbReference type="Pfam" id="PF02230">
    <property type="entry name" value="Abhydrolase_2"/>
    <property type="match status" value="2"/>
</dbReference>
<feature type="domain" description="Phospholipase/carboxylesterase/thioesterase" evidence="10">
    <location>
        <begin position="106"/>
        <end position="151"/>
    </location>
</feature>
<dbReference type="GO" id="GO:0005737">
    <property type="term" value="C:cytoplasm"/>
    <property type="evidence" value="ECO:0007669"/>
    <property type="project" value="TreeGrafter"/>
</dbReference>
<evidence type="ECO:0000256" key="4">
    <source>
        <dbReference type="ARBA" id="ARBA00022487"/>
    </source>
</evidence>
<dbReference type="GO" id="GO:0052689">
    <property type="term" value="F:carboxylic ester hydrolase activity"/>
    <property type="evidence" value="ECO:0007669"/>
    <property type="project" value="UniProtKB-KW"/>
</dbReference>
<comment type="catalytic activity">
    <reaction evidence="9">
        <text>S-hexadecanoyl-L-cysteinyl-[protein] + H2O = L-cysteinyl-[protein] + hexadecanoate + H(+)</text>
        <dbReference type="Rhea" id="RHEA:19233"/>
        <dbReference type="Rhea" id="RHEA-COMP:10131"/>
        <dbReference type="Rhea" id="RHEA-COMP:11032"/>
        <dbReference type="ChEBI" id="CHEBI:7896"/>
        <dbReference type="ChEBI" id="CHEBI:15377"/>
        <dbReference type="ChEBI" id="CHEBI:15378"/>
        <dbReference type="ChEBI" id="CHEBI:29950"/>
        <dbReference type="ChEBI" id="CHEBI:74151"/>
        <dbReference type="EC" id="3.1.2.22"/>
    </reaction>
</comment>
<dbReference type="PANTHER" id="PTHR10655">
    <property type="entry name" value="LYSOPHOSPHOLIPASE-RELATED"/>
    <property type="match status" value="1"/>
</dbReference>
<protein>
    <recommendedName>
        <fullName evidence="3">Acyl-protein thioesterase 1</fullName>
        <ecNumber evidence="2">3.1.2.22</ecNumber>
    </recommendedName>
    <alternativeName>
        <fullName evidence="8">Palmitoyl-protein hydrolase</fullName>
    </alternativeName>
</protein>
<comment type="caution">
    <text evidence="11">The sequence shown here is derived from an EMBL/GenBank/DDBJ whole genome shotgun (WGS) entry which is preliminary data.</text>
</comment>
<dbReference type="GO" id="GO:0006631">
    <property type="term" value="P:fatty acid metabolic process"/>
    <property type="evidence" value="ECO:0007669"/>
    <property type="project" value="UniProtKB-KW"/>
</dbReference>
<dbReference type="InterPro" id="IPR029058">
    <property type="entry name" value="AB_hydrolase_fold"/>
</dbReference>
<dbReference type="EC" id="3.1.2.22" evidence="2"/>
<evidence type="ECO:0000256" key="8">
    <source>
        <dbReference type="ARBA" id="ARBA00031195"/>
    </source>
</evidence>
<dbReference type="PANTHER" id="PTHR10655:SF17">
    <property type="entry name" value="LYSOPHOSPHOLIPASE-LIKE PROTEIN 1"/>
    <property type="match status" value="1"/>
</dbReference>
<keyword evidence="6" id="KW-0443">Lipid metabolism</keyword>
<evidence type="ECO:0000313" key="12">
    <source>
        <dbReference type="Proteomes" id="UP000326757"/>
    </source>
</evidence>
<organism evidence="11 12">
    <name type="scientific">Monilinia laxa</name>
    <name type="common">Brown rot fungus</name>
    <name type="synonym">Sclerotinia laxa</name>
    <dbReference type="NCBI Taxonomy" id="61186"/>
    <lineage>
        <taxon>Eukaryota</taxon>
        <taxon>Fungi</taxon>
        <taxon>Dikarya</taxon>
        <taxon>Ascomycota</taxon>
        <taxon>Pezizomycotina</taxon>
        <taxon>Leotiomycetes</taxon>
        <taxon>Helotiales</taxon>
        <taxon>Sclerotiniaceae</taxon>
        <taxon>Monilinia</taxon>
    </lineage>
</organism>
<evidence type="ECO:0000256" key="6">
    <source>
        <dbReference type="ARBA" id="ARBA00022832"/>
    </source>
</evidence>
<evidence type="ECO:0000256" key="9">
    <source>
        <dbReference type="ARBA" id="ARBA00047337"/>
    </source>
</evidence>
<evidence type="ECO:0000256" key="3">
    <source>
        <dbReference type="ARBA" id="ARBA00014923"/>
    </source>
</evidence>
<evidence type="ECO:0000256" key="7">
    <source>
        <dbReference type="ARBA" id="ARBA00029392"/>
    </source>
</evidence>
<dbReference type="InterPro" id="IPR003140">
    <property type="entry name" value="PLipase/COase/thioEstase"/>
</dbReference>
<feature type="domain" description="Phospholipase/carboxylesterase/thioesterase" evidence="10">
    <location>
        <begin position="14"/>
        <end position="69"/>
    </location>
</feature>
<keyword evidence="5" id="KW-0378">Hydrolase</keyword>
<keyword evidence="4" id="KW-0719">Serine esterase</keyword>
<dbReference type="AlphaFoldDB" id="A0A5N6K872"/>
<comment type="function">
    <text evidence="7">Hydrolyzes fatty acids from S-acylated cysteine residues in proteins with a strong preference for palmitoylated G-alpha proteins over other acyl substrates. Mediates the deacylation of G-alpha proteins such as GPA1 in vivo, but has weak or no activity toward palmitoylated Ras proteins. Has weak lysophospholipase activity in vitro; however such activity may not exist in vivo.</text>
</comment>
<evidence type="ECO:0000259" key="10">
    <source>
        <dbReference type="Pfam" id="PF02230"/>
    </source>
</evidence>
<accession>A0A5N6K872</accession>
<keyword evidence="12" id="KW-1185">Reference proteome</keyword>
<sequence length="240" mass="26746">MAQKPPQRVESFKETSNPATFIFLHGYGDDADGWINIAQQFQGAGKLPHLTWVFPNAPFNHESMSTAWYTPSSFSPIPMGRSSSRSTASKGNRNLEVDIYSDSDTEETLEPEIEKEVLRSVEYINGLIDEEMGRGVKIERIVVGGFSQGAEIEEGKKNGGEKNGMMGFLVHGSRDMLVPMRVFRDTRKRLQRIMGVEEEHEGNDNGDLSLKVKVYEGLGHGTCGSEFKDLCGWLEVVVPE</sequence>
<dbReference type="SUPFAM" id="SSF53474">
    <property type="entry name" value="alpha/beta-Hydrolases"/>
    <property type="match status" value="1"/>
</dbReference>
<gene>
    <name evidence="11" type="ORF">EYC80_001100</name>
</gene>
<evidence type="ECO:0000313" key="11">
    <source>
        <dbReference type="EMBL" id="KAB8298950.1"/>
    </source>
</evidence>
<dbReference type="GO" id="GO:0008474">
    <property type="term" value="F:palmitoyl-(protein) hydrolase activity"/>
    <property type="evidence" value="ECO:0007669"/>
    <property type="project" value="UniProtKB-EC"/>
</dbReference>
<reference evidence="11 12" key="1">
    <citation type="submission" date="2019-06" db="EMBL/GenBank/DDBJ databases">
        <title>Genome Sequence of the Brown Rot Fungal Pathogen Monilinia laxa.</title>
        <authorList>
            <person name="De Miccolis Angelini R.M."/>
            <person name="Landi L."/>
            <person name="Abate D."/>
            <person name="Pollastro S."/>
            <person name="Romanazzi G."/>
            <person name="Faretra F."/>
        </authorList>
    </citation>
    <scope>NUCLEOTIDE SEQUENCE [LARGE SCALE GENOMIC DNA]</scope>
    <source>
        <strain evidence="11 12">Mlax316</strain>
    </source>
</reference>
<dbReference type="Gene3D" id="3.40.50.1820">
    <property type="entry name" value="alpha/beta hydrolase"/>
    <property type="match status" value="2"/>
</dbReference>
<evidence type="ECO:0000256" key="5">
    <source>
        <dbReference type="ARBA" id="ARBA00022801"/>
    </source>
</evidence>
<dbReference type="OrthoDB" id="2418081at2759"/>
<dbReference type="InterPro" id="IPR050565">
    <property type="entry name" value="LYPA1-2/EST-like"/>
</dbReference>
<evidence type="ECO:0000256" key="1">
    <source>
        <dbReference type="ARBA" id="ARBA00006499"/>
    </source>
</evidence>
<dbReference type="Proteomes" id="UP000326757">
    <property type="component" value="Unassembled WGS sequence"/>
</dbReference>
<name>A0A5N6K872_MONLA</name>
<proteinExistence type="inferred from homology"/>